<keyword evidence="1" id="KW-1133">Transmembrane helix</keyword>
<dbReference type="RefSeq" id="YP_010090838.1">
    <property type="nucleotide sequence ID" value="NC_055721.1"/>
</dbReference>
<sequence length="168" mass="19316">MVVQHHDLWPTSEGYSDDCDCKLCRRVRNFEEKYGDYDRQIRKSAEIEVAEELGLHYEENTMAYVARGYQPQIKKPKDTGINRVLGPITIAMIVLANFTFITQSHSTIELIFVGILLNITLILFSVLTTWIDGLIWSLVKLPFAIRKEKKYEAQKSIADFIQGCRGSK</sequence>
<protein>
    <submittedName>
        <fullName evidence="2">Uncharacterized protein</fullName>
    </submittedName>
</protein>
<evidence type="ECO:0000256" key="1">
    <source>
        <dbReference type="SAM" id="Phobius"/>
    </source>
</evidence>
<dbReference type="Proteomes" id="UP000250157">
    <property type="component" value="Segment"/>
</dbReference>
<accession>A0A2Z5ZCM1</accession>
<feature type="transmembrane region" description="Helical" evidence="1">
    <location>
        <begin position="84"/>
        <end position="104"/>
    </location>
</feature>
<evidence type="ECO:0000313" key="3">
    <source>
        <dbReference type="Proteomes" id="UP000250157"/>
    </source>
</evidence>
<dbReference type="KEGG" id="vg:65108330"/>
<organism evidence="2 3">
    <name type="scientific">Escherichia phage EcS1</name>
    <dbReference type="NCBI Taxonomy" id="2083276"/>
    <lineage>
        <taxon>Viruses</taxon>
        <taxon>Duplodnaviria</taxon>
        <taxon>Heunggongvirae</taxon>
        <taxon>Uroviricota</taxon>
        <taxon>Caudoviricetes</taxon>
        <taxon>Pantevenvirales</taxon>
        <taxon>Straboviridae</taxon>
        <taxon>Tevenvirinae</taxon>
        <taxon>Kagamiyamavirus</taxon>
        <taxon>Kagamiyamavirus ecs1</taxon>
    </lineage>
</organism>
<name>A0A2Z5ZCM1_9CAUD</name>
<dbReference type="EMBL" id="LC371242">
    <property type="protein sequence ID" value="BBC78191.1"/>
    <property type="molecule type" value="Genomic_DNA"/>
</dbReference>
<evidence type="ECO:0000313" key="2">
    <source>
        <dbReference type="EMBL" id="BBC78191.1"/>
    </source>
</evidence>
<keyword evidence="1" id="KW-0472">Membrane</keyword>
<reference evidence="2 3" key="1">
    <citation type="submission" date="2018-02" db="EMBL/GenBank/DDBJ databases">
        <title>Full genome sequencing of a novel polyvalent bacteriophage as one of T4-Family member.</title>
        <authorList>
            <person name="Kawasaki T."/>
            <person name="Saad A.M."/>
            <person name="Yamada T."/>
        </authorList>
    </citation>
    <scope>NUCLEOTIDE SEQUENCE [LARGE SCALE GENOMIC DNA]</scope>
    <source>
        <strain evidence="2 3">EcS1</strain>
    </source>
</reference>
<proteinExistence type="predicted"/>
<feature type="transmembrane region" description="Helical" evidence="1">
    <location>
        <begin position="110"/>
        <end position="139"/>
    </location>
</feature>
<dbReference type="GeneID" id="65108330"/>
<keyword evidence="3" id="KW-1185">Reference proteome</keyword>
<keyword evidence="1" id="KW-0812">Transmembrane</keyword>